<gene>
    <name evidence="4" type="ORF">CDO51_00685</name>
</gene>
<dbReference type="Proteomes" id="UP000214588">
    <property type="component" value="Unassembled WGS sequence"/>
</dbReference>
<dbReference type="NCBIfam" id="NF038402">
    <property type="entry name" value="TroA_like"/>
    <property type="match status" value="1"/>
</dbReference>
<dbReference type="InterPro" id="IPR054828">
    <property type="entry name" value="Vit_B12_bind_prot"/>
</dbReference>
<comment type="similarity">
    <text evidence="1">Belongs to the bacterial solute-binding protein 8 family.</text>
</comment>
<dbReference type="PROSITE" id="PS50983">
    <property type="entry name" value="FE_B12_PBP"/>
    <property type="match status" value="1"/>
</dbReference>
<keyword evidence="2" id="KW-0732">Signal</keyword>
<dbReference type="AlphaFoldDB" id="A0A226C2U8"/>
<dbReference type="GO" id="GO:0071281">
    <property type="term" value="P:cellular response to iron ion"/>
    <property type="evidence" value="ECO:0007669"/>
    <property type="project" value="TreeGrafter"/>
</dbReference>
<dbReference type="Gene3D" id="3.40.50.1980">
    <property type="entry name" value="Nitrogenase molybdenum iron protein domain"/>
    <property type="match status" value="2"/>
</dbReference>
<dbReference type="InterPro" id="IPR050902">
    <property type="entry name" value="ABC_Transporter_SBP"/>
</dbReference>
<dbReference type="InterPro" id="IPR002491">
    <property type="entry name" value="ABC_transptr_periplasmic_BD"/>
</dbReference>
<name>A0A226C2U8_9FIRM</name>
<evidence type="ECO:0000313" key="4">
    <source>
        <dbReference type="EMBL" id="OWZ84954.1"/>
    </source>
</evidence>
<accession>A0A226C2U8</accession>
<dbReference type="PANTHER" id="PTHR30535:SF34">
    <property type="entry name" value="MOLYBDATE-BINDING PROTEIN MOLA"/>
    <property type="match status" value="1"/>
</dbReference>
<dbReference type="OrthoDB" id="9816357at2"/>
<evidence type="ECO:0000256" key="1">
    <source>
        <dbReference type="ARBA" id="ARBA00008814"/>
    </source>
</evidence>
<reference evidence="4 5" key="1">
    <citation type="submission" date="2017-06" db="EMBL/GenBank/DDBJ databases">
        <title>Draft Genome Sequence of Natranaerobius trueperi halophilic, alkalithermophilic bacteria from soda lakes.</title>
        <authorList>
            <person name="Zhao B."/>
        </authorList>
    </citation>
    <scope>NUCLEOTIDE SEQUENCE [LARGE SCALE GENOMIC DNA]</scope>
    <source>
        <strain evidence="4 5">DSM 18760</strain>
    </source>
</reference>
<dbReference type="RefSeq" id="WP_089022378.1">
    <property type="nucleotide sequence ID" value="NZ_NIQC01000001.1"/>
</dbReference>
<organism evidence="4 5">
    <name type="scientific">Natranaerobius trueperi</name>
    <dbReference type="NCBI Taxonomy" id="759412"/>
    <lineage>
        <taxon>Bacteria</taxon>
        <taxon>Bacillati</taxon>
        <taxon>Bacillota</taxon>
        <taxon>Clostridia</taxon>
        <taxon>Natranaerobiales</taxon>
        <taxon>Natranaerobiaceae</taxon>
        <taxon>Natranaerobius</taxon>
    </lineage>
</organism>
<protein>
    <recommendedName>
        <fullName evidence="3">Fe/B12 periplasmic-binding domain-containing protein</fullName>
    </recommendedName>
</protein>
<evidence type="ECO:0000313" key="5">
    <source>
        <dbReference type="Proteomes" id="UP000214588"/>
    </source>
</evidence>
<evidence type="ECO:0000256" key="2">
    <source>
        <dbReference type="ARBA" id="ARBA00022729"/>
    </source>
</evidence>
<proteinExistence type="inferred from homology"/>
<feature type="domain" description="Fe/B12 periplasmic-binding" evidence="3">
    <location>
        <begin position="53"/>
        <end position="298"/>
    </location>
</feature>
<sequence>MLHKKLFVMVIIIVIASVTIIACDGQDEVDTDSIKTVTDGLGNEVSFKNQPETVVTMMPNLTEIVYALGLEDNILGVSNWCDYPIEAIEKPKVGDAMDLDVEKIVSLEPDIVLMGAGETMGEVQDKLAEMDIDTMVYDPKNIDEILEMIDTLGELFDQTEEAAELLDEFESKHDDLIEKTQEIDEFPSVFLLLDTNSLYTVGDGEFMSEVIELAGANNIASKKDEGYFVLNQEILIEKDPNYIITTFPDTNVLEDMGALSELTAVKEDKVVEVDGDLLSRPGPRIIDGAFELFELLHE</sequence>
<comment type="caution">
    <text evidence="4">The sequence shown here is derived from an EMBL/GenBank/DDBJ whole genome shotgun (WGS) entry which is preliminary data.</text>
</comment>
<dbReference type="EMBL" id="NIQC01000001">
    <property type="protein sequence ID" value="OWZ84954.1"/>
    <property type="molecule type" value="Genomic_DNA"/>
</dbReference>
<dbReference type="Pfam" id="PF01497">
    <property type="entry name" value="Peripla_BP_2"/>
    <property type="match status" value="1"/>
</dbReference>
<dbReference type="SUPFAM" id="SSF53807">
    <property type="entry name" value="Helical backbone' metal receptor"/>
    <property type="match status" value="1"/>
</dbReference>
<evidence type="ECO:0000259" key="3">
    <source>
        <dbReference type="PROSITE" id="PS50983"/>
    </source>
</evidence>
<dbReference type="PROSITE" id="PS51257">
    <property type="entry name" value="PROKAR_LIPOPROTEIN"/>
    <property type="match status" value="1"/>
</dbReference>
<keyword evidence="5" id="KW-1185">Reference proteome</keyword>
<dbReference type="PANTHER" id="PTHR30535">
    <property type="entry name" value="VITAMIN B12-BINDING PROTEIN"/>
    <property type="match status" value="1"/>
</dbReference>